<dbReference type="Proteomes" id="UP000714625">
    <property type="component" value="Unassembled WGS sequence"/>
</dbReference>
<dbReference type="AntiFam" id="ANF00277">
    <property type="entry name" value="Spurious ORF (formerly Pfam entry PF11665)"/>
</dbReference>
<accession>A0AA36UXA4</accession>
<proteinExistence type="predicted"/>
<feature type="transmembrane region" description="Helical" evidence="1">
    <location>
        <begin position="32"/>
        <end position="54"/>
    </location>
</feature>
<organism evidence="2 3">
    <name type="scientific">Vibrio alginolyticus</name>
    <dbReference type="NCBI Taxonomy" id="663"/>
    <lineage>
        <taxon>Bacteria</taxon>
        <taxon>Pseudomonadati</taxon>
        <taxon>Pseudomonadota</taxon>
        <taxon>Gammaproteobacteria</taxon>
        <taxon>Vibrionales</taxon>
        <taxon>Vibrionaceae</taxon>
        <taxon>Vibrio</taxon>
    </lineage>
</organism>
<keyword evidence="1" id="KW-0472">Membrane</keyword>
<sequence length="56" mass="6302">MKFVVCKVKNNVKSNLWVCKLTNCSRGIHNAWHFYCALILVINVVCSGFGIALFTP</sequence>
<evidence type="ECO:0000313" key="3">
    <source>
        <dbReference type="Proteomes" id="UP000714625"/>
    </source>
</evidence>
<dbReference type="EMBL" id="AAXMUW010000100">
    <property type="protein sequence ID" value="EGQ9138114.1"/>
    <property type="molecule type" value="Genomic_DNA"/>
</dbReference>
<gene>
    <name evidence="2" type="ORF">GHY86_23680</name>
</gene>
<name>A0AA36UXA4_VIBAL</name>
<keyword evidence="1" id="KW-1133">Transmembrane helix</keyword>
<evidence type="ECO:0000313" key="2">
    <source>
        <dbReference type="EMBL" id="EGQ9138114.1"/>
    </source>
</evidence>
<evidence type="ECO:0000256" key="1">
    <source>
        <dbReference type="SAM" id="Phobius"/>
    </source>
</evidence>
<reference evidence="2" key="1">
    <citation type="submission" date="2019-11" db="EMBL/GenBank/DDBJ databases">
        <authorList>
            <consortium name="PulseNet: The National Subtyping Network for Foodborne Disease Surveillance"/>
            <person name="Tarr C.L."/>
            <person name="Trees E."/>
            <person name="Katz L.S."/>
            <person name="Carleton-Romer H.A."/>
            <person name="Stroika S."/>
            <person name="Kucerova Z."/>
            <person name="Roache K.F."/>
            <person name="Sabol A.L."/>
            <person name="Besser J."/>
            <person name="Gerner-Smidt P."/>
        </authorList>
    </citation>
    <scope>NUCLEOTIDE SEQUENCE</scope>
    <source>
        <strain evidence="2">PNUSAV001129</strain>
    </source>
</reference>
<comment type="caution">
    <text evidence="2">The sequence shown here is derived from an EMBL/GenBank/DDBJ whole genome shotgun (WGS) entry which is preliminary data.</text>
</comment>
<keyword evidence="1" id="KW-0812">Transmembrane</keyword>
<protein>
    <submittedName>
        <fullName evidence="2">DUF3265 domain-containing protein</fullName>
    </submittedName>
</protein>
<dbReference type="AlphaFoldDB" id="A0AA36UXA4"/>